<feature type="transmembrane region" description="Helical" evidence="1">
    <location>
        <begin position="6"/>
        <end position="25"/>
    </location>
</feature>
<protein>
    <recommendedName>
        <fullName evidence="4">MFS transporter</fullName>
    </recommendedName>
</protein>
<sequence length="100" mass="10694">MAWAMYSFGIVTATVAITAYGLDIFPHHGVEAAAIINMFRTSGGFIVNYFQVDWALKSGGVVSFGTEAGIVAAAFLLVVAVQLLGSKSRAKFHSPPKYEH</sequence>
<evidence type="ECO:0000313" key="3">
    <source>
        <dbReference type="Proteomes" id="UP001345827"/>
    </source>
</evidence>
<evidence type="ECO:0000256" key="1">
    <source>
        <dbReference type="SAM" id="Phobius"/>
    </source>
</evidence>
<organism evidence="2 3">
    <name type="scientific">Vermiconidia calcicola</name>
    <dbReference type="NCBI Taxonomy" id="1690605"/>
    <lineage>
        <taxon>Eukaryota</taxon>
        <taxon>Fungi</taxon>
        <taxon>Dikarya</taxon>
        <taxon>Ascomycota</taxon>
        <taxon>Pezizomycotina</taxon>
        <taxon>Dothideomycetes</taxon>
        <taxon>Dothideomycetidae</taxon>
        <taxon>Mycosphaerellales</taxon>
        <taxon>Extremaceae</taxon>
        <taxon>Vermiconidia</taxon>
    </lineage>
</organism>
<feature type="transmembrane region" description="Helical" evidence="1">
    <location>
        <begin position="62"/>
        <end position="84"/>
    </location>
</feature>
<evidence type="ECO:0000313" key="2">
    <source>
        <dbReference type="EMBL" id="KAK5545569.1"/>
    </source>
</evidence>
<gene>
    <name evidence="2" type="ORF">LTR25_000576</name>
</gene>
<accession>A0AAV9QKW1</accession>
<dbReference type="EMBL" id="JAXLQG010000001">
    <property type="protein sequence ID" value="KAK5545569.1"/>
    <property type="molecule type" value="Genomic_DNA"/>
</dbReference>
<proteinExistence type="predicted"/>
<comment type="caution">
    <text evidence="2">The sequence shown here is derived from an EMBL/GenBank/DDBJ whole genome shotgun (WGS) entry which is preliminary data.</text>
</comment>
<dbReference type="AlphaFoldDB" id="A0AAV9QKW1"/>
<dbReference type="Proteomes" id="UP001345827">
    <property type="component" value="Unassembled WGS sequence"/>
</dbReference>
<keyword evidence="1" id="KW-0472">Membrane</keyword>
<reference evidence="2 3" key="1">
    <citation type="submission" date="2023-06" db="EMBL/GenBank/DDBJ databases">
        <title>Black Yeasts Isolated from many extreme environments.</title>
        <authorList>
            <person name="Coleine C."/>
            <person name="Stajich J.E."/>
            <person name="Selbmann L."/>
        </authorList>
    </citation>
    <scope>NUCLEOTIDE SEQUENCE [LARGE SCALE GENOMIC DNA]</scope>
    <source>
        <strain evidence="2 3">CCFEE 5887</strain>
    </source>
</reference>
<name>A0AAV9QKW1_9PEZI</name>
<evidence type="ECO:0008006" key="4">
    <source>
        <dbReference type="Google" id="ProtNLM"/>
    </source>
</evidence>
<keyword evidence="3" id="KW-1185">Reference proteome</keyword>
<keyword evidence="1" id="KW-0812">Transmembrane</keyword>
<keyword evidence="1" id="KW-1133">Transmembrane helix</keyword>